<dbReference type="SMART" id="SM00066">
    <property type="entry name" value="GAL4"/>
    <property type="match status" value="1"/>
</dbReference>
<feature type="domain" description="Zn(2)-C6 fungal-type" evidence="2">
    <location>
        <begin position="13"/>
        <end position="43"/>
    </location>
</feature>
<dbReference type="CDD" id="cd00067">
    <property type="entry name" value="GAL4"/>
    <property type="match status" value="1"/>
</dbReference>
<dbReference type="PROSITE" id="PS50048">
    <property type="entry name" value="ZN2_CY6_FUNGAL_2"/>
    <property type="match status" value="1"/>
</dbReference>
<gene>
    <name evidence="3" type="ORF">BN869_000007881_1</name>
</gene>
<organism evidence="3">
    <name type="scientific">Bionectria ochroleuca</name>
    <name type="common">Gliocladium roseum</name>
    <dbReference type="NCBI Taxonomy" id="29856"/>
    <lineage>
        <taxon>Eukaryota</taxon>
        <taxon>Fungi</taxon>
        <taxon>Dikarya</taxon>
        <taxon>Ascomycota</taxon>
        <taxon>Pezizomycotina</taxon>
        <taxon>Sordariomycetes</taxon>
        <taxon>Hypocreomycetidae</taxon>
        <taxon>Hypocreales</taxon>
        <taxon>Bionectriaceae</taxon>
        <taxon>Clonostachys</taxon>
    </lineage>
</organism>
<evidence type="ECO:0000259" key="2">
    <source>
        <dbReference type="PROSITE" id="PS50048"/>
    </source>
</evidence>
<name>A0A0B7K3B2_BIOOC</name>
<evidence type="ECO:0000313" key="3">
    <source>
        <dbReference type="EMBL" id="CEO51823.1"/>
    </source>
</evidence>
<evidence type="ECO:0000256" key="1">
    <source>
        <dbReference type="ARBA" id="ARBA00023242"/>
    </source>
</evidence>
<dbReference type="SUPFAM" id="SSF57701">
    <property type="entry name" value="Zn2/Cys6 DNA-binding domain"/>
    <property type="match status" value="1"/>
</dbReference>
<dbReference type="InterPro" id="IPR053157">
    <property type="entry name" value="Sterol_Uptake_Regulator"/>
</dbReference>
<dbReference type="Gene3D" id="4.10.240.10">
    <property type="entry name" value="Zn(2)-C6 fungal-type DNA-binding domain"/>
    <property type="match status" value="1"/>
</dbReference>
<dbReference type="EMBL" id="CDPU01000025">
    <property type="protein sequence ID" value="CEO51823.1"/>
    <property type="molecule type" value="Genomic_DNA"/>
</dbReference>
<dbReference type="GO" id="GO:0001228">
    <property type="term" value="F:DNA-binding transcription activator activity, RNA polymerase II-specific"/>
    <property type="evidence" value="ECO:0007669"/>
    <property type="project" value="TreeGrafter"/>
</dbReference>
<dbReference type="InterPro" id="IPR036864">
    <property type="entry name" value="Zn2-C6_fun-type_DNA-bd_sf"/>
</dbReference>
<dbReference type="InterPro" id="IPR001138">
    <property type="entry name" value="Zn2Cys6_DnaBD"/>
</dbReference>
<dbReference type="GO" id="GO:0008270">
    <property type="term" value="F:zinc ion binding"/>
    <property type="evidence" value="ECO:0007669"/>
    <property type="project" value="InterPro"/>
</dbReference>
<dbReference type="AlphaFoldDB" id="A0A0B7K3B2"/>
<reference evidence="3" key="1">
    <citation type="submission" date="2015-01" db="EMBL/GenBank/DDBJ databases">
        <authorList>
            <person name="Durling Mikael"/>
        </authorList>
    </citation>
    <scope>NUCLEOTIDE SEQUENCE</scope>
</reference>
<dbReference type="PANTHER" id="PTHR47784:SF10">
    <property type="entry name" value="TRANSCRIPTION FACTOR, PUTATIVE (AFU_ORTHOLOGUE AFUA_6G14150)-RELATED"/>
    <property type="match status" value="1"/>
</dbReference>
<sequence length="372" mass="42059">MPIKRTHRKSRYGCDQCRKRRVKCDEKAPRCTNCVRREEDCAFSRKPIQSLEDIAQISPDGLQLEASSLSSHEFPSLEETNAGLSEVALMHHWCTRTCHSFTPRGADVFREYVGKEAFRREYLMESLLALTLLHMAIEMEDPAAAQPLVSAALRHQNRSLLGLGEALKSISPSNCDSIFACGLLIMPCAVVSSLLPTSQLDQPKPAAESILLLVGYMNGISHIAQTSRKWILDGPLSLMFCIVEPEPPLIHDEWPHARELRSLLDATVEPESHKHSILEEAINGLGQVHRRHHCAVMWIVRVSSGFLDEIRNGDPLALAVLMHWGVLLHTMDDMWWKRYSGLRLVEEVSIALDDLGEEWETMTRRCREQVSL</sequence>
<protein>
    <recommendedName>
        <fullName evidence="2">Zn(2)-C6 fungal-type domain-containing protein</fullName>
    </recommendedName>
</protein>
<proteinExistence type="predicted"/>
<dbReference type="PROSITE" id="PS00463">
    <property type="entry name" value="ZN2_CY6_FUNGAL_1"/>
    <property type="match status" value="1"/>
</dbReference>
<dbReference type="PANTHER" id="PTHR47784">
    <property type="entry name" value="STEROL UPTAKE CONTROL PROTEIN 2"/>
    <property type="match status" value="1"/>
</dbReference>
<accession>A0A0B7K3B2</accession>
<keyword evidence="1" id="KW-0539">Nucleus</keyword>
<dbReference type="Pfam" id="PF00172">
    <property type="entry name" value="Zn_clus"/>
    <property type="match status" value="1"/>
</dbReference>